<dbReference type="SUPFAM" id="SSF56322">
    <property type="entry name" value="ADC synthase"/>
    <property type="match status" value="1"/>
</dbReference>
<dbReference type="Proteomes" id="UP000199515">
    <property type="component" value="Unassembled WGS sequence"/>
</dbReference>
<dbReference type="PIRSF" id="PIRSF036934">
    <property type="entry name" value="TrpE-G"/>
    <property type="match status" value="1"/>
</dbReference>
<dbReference type="GO" id="GO:0000162">
    <property type="term" value="P:L-tryptophan biosynthetic process"/>
    <property type="evidence" value="ECO:0007669"/>
    <property type="project" value="UniProtKB-UniRule"/>
</dbReference>
<dbReference type="OrthoDB" id="8594609at2"/>
<keyword evidence="2" id="KW-0822">Tryptophan biosynthesis</keyword>
<dbReference type="RefSeq" id="WP_091287944.1">
    <property type="nucleotide sequence ID" value="NZ_FNON01000001.1"/>
</dbReference>
<dbReference type="EC" id="4.1.3.27" evidence="2"/>
<evidence type="ECO:0000259" key="5">
    <source>
        <dbReference type="Pfam" id="PF04715"/>
    </source>
</evidence>
<dbReference type="InterPro" id="IPR015890">
    <property type="entry name" value="Chorismate_C"/>
</dbReference>
<evidence type="ECO:0000256" key="1">
    <source>
        <dbReference type="ARBA" id="ARBA00022962"/>
    </source>
</evidence>
<dbReference type="PRINTS" id="PR00096">
    <property type="entry name" value="GATASE"/>
</dbReference>
<dbReference type="InterPro" id="IPR006805">
    <property type="entry name" value="Anth_synth_I_N"/>
</dbReference>
<name>A0A1H2WCA4_9PSEU</name>
<comment type="pathway">
    <text evidence="2">Amino-acid biosynthesis; L-tryptophan biosynthesis; L-tryptophan from chorismate: step 1/5.</text>
</comment>
<dbReference type="CDD" id="cd01743">
    <property type="entry name" value="GATase1_Anthranilate_Synthase"/>
    <property type="match status" value="1"/>
</dbReference>
<comment type="catalytic activity">
    <reaction evidence="2">
        <text>chorismate + L-glutamine = anthranilate + pyruvate + L-glutamate + H(+)</text>
        <dbReference type="Rhea" id="RHEA:21732"/>
        <dbReference type="ChEBI" id="CHEBI:15361"/>
        <dbReference type="ChEBI" id="CHEBI:15378"/>
        <dbReference type="ChEBI" id="CHEBI:16567"/>
        <dbReference type="ChEBI" id="CHEBI:29748"/>
        <dbReference type="ChEBI" id="CHEBI:29985"/>
        <dbReference type="ChEBI" id="CHEBI:58359"/>
        <dbReference type="EC" id="4.1.3.27"/>
    </reaction>
</comment>
<dbReference type="Pfam" id="PF00117">
    <property type="entry name" value="GATase"/>
    <property type="match status" value="1"/>
</dbReference>
<feature type="domain" description="Glutamine amidotransferase" evidence="3">
    <location>
        <begin position="530"/>
        <end position="704"/>
    </location>
</feature>
<dbReference type="Pfam" id="PF00425">
    <property type="entry name" value="Chorismate_bind"/>
    <property type="match status" value="1"/>
</dbReference>
<dbReference type="NCBIfam" id="TIGR01815">
    <property type="entry name" value="TrpE-clade3"/>
    <property type="match status" value="1"/>
</dbReference>
<dbReference type="InterPro" id="IPR006221">
    <property type="entry name" value="TrpG/PapA_dom"/>
</dbReference>
<dbReference type="PROSITE" id="PS51273">
    <property type="entry name" value="GATASE_TYPE_1"/>
    <property type="match status" value="1"/>
</dbReference>
<proteinExistence type="predicted"/>
<evidence type="ECO:0000259" key="4">
    <source>
        <dbReference type="Pfam" id="PF00425"/>
    </source>
</evidence>
<organism evidence="6 7">
    <name type="scientific">Amycolatopsis xylanica</name>
    <dbReference type="NCBI Taxonomy" id="589385"/>
    <lineage>
        <taxon>Bacteria</taxon>
        <taxon>Bacillati</taxon>
        <taxon>Actinomycetota</taxon>
        <taxon>Actinomycetes</taxon>
        <taxon>Pseudonocardiales</taxon>
        <taxon>Pseudonocardiaceae</taxon>
        <taxon>Amycolatopsis</taxon>
    </lineage>
</organism>
<dbReference type="InterPro" id="IPR017926">
    <property type="entry name" value="GATASE"/>
</dbReference>
<accession>A0A1H2WCA4</accession>
<dbReference type="PANTHER" id="PTHR11236">
    <property type="entry name" value="AMINOBENZOATE/ANTHRANILATE SYNTHASE"/>
    <property type="match status" value="1"/>
</dbReference>
<dbReference type="STRING" id="589385.SAMN05421504_1011477"/>
<keyword evidence="2" id="KW-0028">Amino-acid biosynthesis</keyword>
<dbReference type="InterPro" id="IPR019999">
    <property type="entry name" value="Anth_synth_I-like"/>
</dbReference>
<dbReference type="Gene3D" id="3.40.50.880">
    <property type="match status" value="1"/>
</dbReference>
<dbReference type="UniPathway" id="UPA00035">
    <property type="reaction ID" value="UER00040"/>
</dbReference>
<feature type="domain" description="Anthranilate synthase component I N-terminal" evidence="5">
    <location>
        <begin position="129"/>
        <end position="199"/>
    </location>
</feature>
<dbReference type="PANTHER" id="PTHR11236:SF9">
    <property type="entry name" value="ANTHRANILATE SYNTHASE COMPONENT 1"/>
    <property type="match status" value="1"/>
</dbReference>
<dbReference type="SUPFAM" id="SSF52317">
    <property type="entry name" value="Class I glutamine amidotransferase-like"/>
    <property type="match status" value="1"/>
</dbReference>
<dbReference type="Pfam" id="PF04715">
    <property type="entry name" value="Anth_synt_I_N"/>
    <property type="match status" value="1"/>
</dbReference>
<dbReference type="GO" id="GO:0004049">
    <property type="term" value="F:anthranilate synthase activity"/>
    <property type="evidence" value="ECO:0007669"/>
    <property type="project" value="UniProtKB-UniRule"/>
</dbReference>
<feature type="domain" description="Chorismate-utilising enzyme C-terminal" evidence="4">
    <location>
        <begin position="246"/>
        <end position="499"/>
    </location>
</feature>
<gene>
    <name evidence="6" type="ORF">SAMN05421504_1011477</name>
</gene>
<dbReference type="InterPro" id="IPR005801">
    <property type="entry name" value="ADC_synthase"/>
</dbReference>
<evidence type="ECO:0000259" key="3">
    <source>
        <dbReference type="Pfam" id="PF00117"/>
    </source>
</evidence>
<evidence type="ECO:0000313" key="7">
    <source>
        <dbReference type="Proteomes" id="UP000199515"/>
    </source>
</evidence>
<protein>
    <recommendedName>
        <fullName evidence="2">Anthranilate synthase</fullName>
        <ecNumber evidence="2">4.1.3.27</ecNumber>
    </recommendedName>
</protein>
<keyword evidence="2" id="KW-0057">Aromatic amino acid biosynthesis</keyword>
<keyword evidence="7" id="KW-1185">Reference proteome</keyword>
<keyword evidence="2" id="KW-0456">Lyase</keyword>
<dbReference type="InterPro" id="IPR010112">
    <property type="entry name" value="TrpE-G_bact"/>
</dbReference>
<dbReference type="EMBL" id="FNON01000001">
    <property type="protein sequence ID" value="SDW77679.1"/>
    <property type="molecule type" value="Genomic_DNA"/>
</dbReference>
<sequence length="739" mass="81237">MFHRPAPGSARDSWLTTGGVLVTRTTAETTISSVRVSLPRVLDRRRGMVMTCGVAGDDRYHPLDVGYIDPPLEITASGRRVTATALNDRGRLLLRAVIVAWHGILDEFACDEDSVRGVVPEPARDLCEERRTRRHTVFTALRALVEYFAGPADPYFGLYGAFGYDLVFQFDDVPRHQDREAGDRDLVLHLPDRIDVHDRAAGTAVRHSYEFEIDGIRTTGMRRETETLLLSPGREPESARDHAEGEYADLVRLAQAKFKAGDLFEVVPGQCFRRAATAKPSRMFERLRERNPAPYGLLANLGDGEHLVSASPEMYVRVDRHGQVESCPISGTIARGRDALEDADRIKLLLNSAKEESELTMCTDVDRNDKARVCEPGSVRVLKRRQIEMYSTLIHTSDHVAGTLKPDRDALDAFLTHAWAVTVTGAPKHAAIAFIEEHERSQRRWYGGAFGRICFDGTLETALTLRTIQLRDGVATIRAGATLLHDSEPDAEERETELKALALLDAVEREDVEAEVLEFPVKAESRQLVLLVDHEDSFVQTLADYFRQAGAEVITYRHGFGAELLDELEPDLLVLSPGPGRPADFEIDGVLSEALIRRIPVFGVCLGLQGIVEYFGGDLAELPAPAHGKPARIELTGGRDGLFHGLPRTFEAGRYHSLHADDVSLPGCLEVTARTGDGLVMAVEHRSLPIAAVQFHPESILTQQAGRGHSIIANALTRLAGDSAWGQGGVHVAHTTAGA</sequence>
<dbReference type="AlphaFoldDB" id="A0A1H2WCA4"/>
<dbReference type="NCBIfam" id="NF010081">
    <property type="entry name" value="PRK13566.1"/>
    <property type="match status" value="1"/>
</dbReference>
<dbReference type="Gene3D" id="3.60.120.10">
    <property type="entry name" value="Anthranilate synthase"/>
    <property type="match status" value="1"/>
</dbReference>
<dbReference type="InterPro" id="IPR029062">
    <property type="entry name" value="Class_I_gatase-like"/>
</dbReference>
<dbReference type="PRINTS" id="PR00097">
    <property type="entry name" value="ANTSNTHASEII"/>
</dbReference>
<keyword evidence="1" id="KW-0315">Glutamine amidotransferase</keyword>
<evidence type="ECO:0000313" key="6">
    <source>
        <dbReference type="EMBL" id="SDW77679.1"/>
    </source>
</evidence>
<evidence type="ECO:0000256" key="2">
    <source>
        <dbReference type="PIRNR" id="PIRNR036934"/>
    </source>
</evidence>
<reference evidence="6 7" key="1">
    <citation type="submission" date="2016-10" db="EMBL/GenBank/DDBJ databases">
        <authorList>
            <person name="de Groot N.N."/>
        </authorList>
    </citation>
    <scope>NUCLEOTIDE SEQUENCE [LARGE SCALE GENOMIC DNA]</scope>
    <source>
        <strain evidence="6 7">CPCC 202699</strain>
    </source>
</reference>
<dbReference type="NCBIfam" id="TIGR00566">
    <property type="entry name" value="trpG_papA"/>
    <property type="match status" value="1"/>
</dbReference>